<dbReference type="InterPro" id="IPR014782">
    <property type="entry name" value="Peptidase_M1_dom"/>
</dbReference>
<proteinExistence type="inferred from homology"/>
<keyword evidence="13" id="KW-0482">Metalloprotease</keyword>
<comment type="subcellular location">
    <subcellularLocation>
        <location evidence="2">Cell membrane</location>
        <topology evidence="2">Lipid-anchor</topology>
        <topology evidence="2">GPI-anchor</topology>
    </subcellularLocation>
</comment>
<comment type="subunit">
    <text evidence="4">Homodimer; disulfide-linked.</text>
</comment>
<keyword evidence="7" id="KW-0472">Membrane</keyword>
<dbReference type="GO" id="GO:0008270">
    <property type="term" value="F:zinc ion binding"/>
    <property type="evidence" value="ECO:0007669"/>
    <property type="project" value="InterPro"/>
</dbReference>
<dbReference type="GO" id="GO:0098552">
    <property type="term" value="C:side of membrane"/>
    <property type="evidence" value="ECO:0007669"/>
    <property type="project" value="UniProtKB-KW"/>
</dbReference>
<organism evidence="19">
    <name type="scientific">Timema shepardi</name>
    <name type="common">Walking stick</name>
    <dbReference type="NCBI Taxonomy" id="629360"/>
    <lineage>
        <taxon>Eukaryota</taxon>
        <taxon>Metazoa</taxon>
        <taxon>Ecdysozoa</taxon>
        <taxon>Arthropoda</taxon>
        <taxon>Hexapoda</taxon>
        <taxon>Insecta</taxon>
        <taxon>Pterygota</taxon>
        <taxon>Neoptera</taxon>
        <taxon>Polyneoptera</taxon>
        <taxon>Phasmatodea</taxon>
        <taxon>Timematodea</taxon>
        <taxon>Timematoidea</taxon>
        <taxon>Timematidae</taxon>
        <taxon>Timema</taxon>
    </lineage>
</organism>
<dbReference type="CDD" id="cd09601">
    <property type="entry name" value="M1_APN-Q_like"/>
    <property type="match status" value="1"/>
</dbReference>
<keyword evidence="6" id="KW-0031">Aminopeptidase</keyword>
<dbReference type="PANTHER" id="PTHR11533:SF276">
    <property type="entry name" value="GLUTAMYL AMINOPEPTIDASE"/>
    <property type="match status" value="1"/>
</dbReference>
<dbReference type="InterPro" id="IPR034016">
    <property type="entry name" value="M1_APN-typ"/>
</dbReference>
<dbReference type="GO" id="GO:0070006">
    <property type="term" value="F:metalloaminopeptidase activity"/>
    <property type="evidence" value="ECO:0007669"/>
    <property type="project" value="TreeGrafter"/>
</dbReference>
<evidence type="ECO:0000256" key="13">
    <source>
        <dbReference type="ARBA" id="ARBA00023049"/>
    </source>
</evidence>
<dbReference type="SUPFAM" id="SSF55486">
    <property type="entry name" value="Metalloproteases ('zincins'), catalytic domain"/>
    <property type="match status" value="1"/>
</dbReference>
<keyword evidence="12" id="KW-0106">Calcium</keyword>
<evidence type="ECO:0000256" key="15">
    <source>
        <dbReference type="PIRSR" id="PIRSR634016-1"/>
    </source>
</evidence>
<dbReference type="EC" id="3.4.11.7" evidence="5"/>
<comment type="cofactor">
    <cofactor evidence="16">
        <name>Zn(2+)</name>
        <dbReference type="ChEBI" id="CHEBI:29105"/>
    </cofactor>
    <text evidence="16">Binds 1 zinc ion per subunit.</text>
</comment>
<reference evidence="19" key="1">
    <citation type="submission" date="2020-11" db="EMBL/GenBank/DDBJ databases">
        <authorList>
            <person name="Tran Van P."/>
        </authorList>
    </citation>
    <scope>NUCLEOTIDE SEQUENCE</scope>
</reference>
<dbReference type="GO" id="GO:0005737">
    <property type="term" value="C:cytoplasm"/>
    <property type="evidence" value="ECO:0007669"/>
    <property type="project" value="TreeGrafter"/>
</dbReference>
<dbReference type="Gene3D" id="1.10.390.10">
    <property type="entry name" value="Neutral Protease Domain 2"/>
    <property type="match status" value="1"/>
</dbReference>
<evidence type="ECO:0000256" key="5">
    <source>
        <dbReference type="ARBA" id="ARBA00012567"/>
    </source>
</evidence>
<evidence type="ECO:0000313" key="19">
    <source>
        <dbReference type="EMBL" id="CAD7266752.1"/>
    </source>
</evidence>
<keyword evidence="8" id="KW-0645">Protease</keyword>
<dbReference type="GO" id="GO:0005886">
    <property type="term" value="C:plasma membrane"/>
    <property type="evidence" value="ECO:0007669"/>
    <property type="project" value="UniProtKB-SubCell"/>
</dbReference>
<keyword evidence="7" id="KW-0325">Glycoprotein</keyword>
<comment type="similarity">
    <text evidence="3">Belongs to the peptidase M1 family.</text>
</comment>
<keyword evidence="9 16" id="KW-0479">Metal-binding</keyword>
<feature type="binding site" evidence="16">
    <location>
        <position position="190"/>
    </location>
    <ligand>
        <name>Zn(2+)</name>
        <dbReference type="ChEBI" id="CHEBI:29105"/>
        <note>catalytic</note>
    </ligand>
</feature>
<evidence type="ECO:0000256" key="11">
    <source>
        <dbReference type="ARBA" id="ARBA00022833"/>
    </source>
</evidence>
<dbReference type="GO" id="GO:0006508">
    <property type="term" value="P:proteolysis"/>
    <property type="evidence" value="ECO:0007669"/>
    <property type="project" value="UniProtKB-KW"/>
</dbReference>
<evidence type="ECO:0000256" key="12">
    <source>
        <dbReference type="ARBA" id="ARBA00022837"/>
    </source>
</evidence>
<evidence type="ECO:0000256" key="4">
    <source>
        <dbReference type="ARBA" id="ARBA00011748"/>
    </source>
</evidence>
<evidence type="ECO:0000256" key="1">
    <source>
        <dbReference type="ARBA" id="ARBA00001703"/>
    </source>
</evidence>
<feature type="domain" description="Peptidase M1 membrane alanine aminopeptidase" evidence="18">
    <location>
        <begin position="95"/>
        <end position="347"/>
    </location>
</feature>
<dbReference type="FunFam" id="1.10.390.10:FF:000006">
    <property type="entry name" value="Puromycin-sensitive aminopeptidase"/>
    <property type="match status" value="1"/>
</dbReference>
<gene>
    <name evidence="19" type="ORF">TSIB3V08_LOCUS10766</name>
</gene>
<comment type="catalytic activity">
    <reaction evidence="1">
        <text>Release of N-terminal glutamate (and to a lesser extent aspartate) from a peptide.</text>
        <dbReference type="EC" id="3.4.11.7"/>
    </reaction>
</comment>
<evidence type="ECO:0000259" key="18">
    <source>
        <dbReference type="Pfam" id="PF01433"/>
    </source>
</evidence>
<keyword evidence="14" id="KW-0449">Lipoprotein</keyword>
<dbReference type="Pfam" id="PF01433">
    <property type="entry name" value="Peptidase_M1"/>
    <property type="match status" value="1"/>
</dbReference>
<evidence type="ECO:0000256" key="9">
    <source>
        <dbReference type="ARBA" id="ARBA00022723"/>
    </source>
</evidence>
<keyword evidence="10" id="KW-0378">Hydrolase</keyword>
<evidence type="ECO:0000256" key="8">
    <source>
        <dbReference type="ARBA" id="ARBA00022670"/>
    </source>
</evidence>
<dbReference type="GO" id="GO:0043171">
    <property type="term" value="P:peptide catabolic process"/>
    <property type="evidence" value="ECO:0007669"/>
    <property type="project" value="TreeGrafter"/>
</dbReference>
<evidence type="ECO:0000256" key="14">
    <source>
        <dbReference type="ARBA" id="ARBA00023288"/>
    </source>
</evidence>
<dbReference type="PANTHER" id="PTHR11533">
    <property type="entry name" value="PROTEASE M1 ZINC METALLOPROTEASE"/>
    <property type="match status" value="1"/>
</dbReference>
<dbReference type="InterPro" id="IPR001930">
    <property type="entry name" value="Peptidase_M1"/>
</dbReference>
<dbReference type="GO" id="GO:0005615">
    <property type="term" value="C:extracellular space"/>
    <property type="evidence" value="ECO:0007669"/>
    <property type="project" value="TreeGrafter"/>
</dbReference>
<evidence type="ECO:0000256" key="2">
    <source>
        <dbReference type="ARBA" id="ARBA00004609"/>
    </source>
</evidence>
<evidence type="ECO:0000256" key="17">
    <source>
        <dbReference type="PIRSR" id="PIRSR634016-4"/>
    </source>
</evidence>
<evidence type="ECO:0000256" key="16">
    <source>
        <dbReference type="PIRSR" id="PIRSR634016-3"/>
    </source>
</evidence>
<evidence type="ECO:0000256" key="3">
    <source>
        <dbReference type="ARBA" id="ARBA00010136"/>
    </source>
</evidence>
<accession>A0A7R9B5T7</accession>
<dbReference type="AlphaFoldDB" id="A0A7R9B5T7"/>
<dbReference type="EMBL" id="OC007576">
    <property type="protein sequence ID" value="CAD7266752.1"/>
    <property type="molecule type" value="Genomic_DNA"/>
</dbReference>
<protein>
    <recommendedName>
        <fullName evidence="5">glutamyl aminopeptidase</fullName>
        <ecNumber evidence="5">3.4.11.7</ecNumber>
    </recommendedName>
</protein>
<dbReference type="GO" id="GO:0004230">
    <property type="term" value="F:glutamyl aminopeptidase activity"/>
    <property type="evidence" value="ECO:0007669"/>
    <property type="project" value="UniProtKB-EC"/>
</dbReference>
<feature type="active site" description="Proton acceptor" evidence="15">
    <location>
        <position position="168"/>
    </location>
</feature>
<evidence type="ECO:0000256" key="6">
    <source>
        <dbReference type="ARBA" id="ARBA00022438"/>
    </source>
</evidence>
<evidence type="ECO:0000256" key="10">
    <source>
        <dbReference type="ARBA" id="ARBA00022801"/>
    </source>
</evidence>
<dbReference type="GO" id="GO:0042277">
    <property type="term" value="F:peptide binding"/>
    <property type="evidence" value="ECO:0007669"/>
    <property type="project" value="TreeGrafter"/>
</dbReference>
<sequence length="387" mass="43299">MAPILSDTEVGGGGRRDIQTDHGLMCGGLMSFQGEVSDSPAPGLTTVEFRTSVPMITYLTCFIVSDFQRLPPVNISQGFPFSVYSTPAQVNKTAYALELGSKVTEYYIDYFNIPYPLPKLDMIAIPDFVSGAMEHWGLVTFRETLMLYDPNISSTANQQRVALVVAHELAHMWFGNLMTLKWWNDLWLNEGFATYMEYKGVDNAHPDWHVVGNGAMSPLSHTHTHTHIITITVKFEDTLESQKMDSFLVDELHPVMVLDAVLSSHPIVQSVGHPDEITELFDTISYNKAASIIRMLEDFLGADKFREGVSRFLNKFKFSNALTQDLYDELESSGPEALDITRVMDTWTRQMGFPVVTVTPQRGGVRELRQSRFLADPAALGDQQEGG</sequence>
<name>A0A7R9B5T7_TIMSH</name>
<dbReference type="InterPro" id="IPR050344">
    <property type="entry name" value="Peptidase_M1_aminopeptidases"/>
</dbReference>
<feature type="site" description="Transition state stabilizer" evidence="17">
    <location>
        <position position="286"/>
    </location>
</feature>
<dbReference type="InterPro" id="IPR027268">
    <property type="entry name" value="Peptidase_M4/M1_CTD_sf"/>
</dbReference>
<keyword evidence="7" id="KW-0336">GPI-anchor</keyword>
<feature type="binding site" evidence="16">
    <location>
        <position position="167"/>
    </location>
    <ligand>
        <name>Zn(2+)</name>
        <dbReference type="ChEBI" id="CHEBI:29105"/>
        <note>catalytic</note>
    </ligand>
</feature>
<feature type="binding site" evidence="16">
    <location>
        <position position="171"/>
    </location>
    <ligand>
        <name>Zn(2+)</name>
        <dbReference type="ChEBI" id="CHEBI:29105"/>
        <note>catalytic</note>
    </ligand>
</feature>
<dbReference type="PRINTS" id="PR00756">
    <property type="entry name" value="ALADIPTASE"/>
</dbReference>
<keyword evidence="11 16" id="KW-0862">Zinc</keyword>
<evidence type="ECO:0000256" key="7">
    <source>
        <dbReference type="ARBA" id="ARBA00022622"/>
    </source>
</evidence>